<dbReference type="Proteomes" id="UP000549617">
    <property type="component" value="Unassembled WGS sequence"/>
</dbReference>
<dbReference type="InterPro" id="IPR008775">
    <property type="entry name" value="Phytyl_CoA_dOase-like"/>
</dbReference>
<evidence type="ECO:0000313" key="2">
    <source>
        <dbReference type="Proteomes" id="UP000549617"/>
    </source>
</evidence>
<name>A0A7W9EEP7_9SPHN</name>
<dbReference type="GO" id="GO:0016706">
    <property type="term" value="F:2-oxoglutarate-dependent dioxygenase activity"/>
    <property type="evidence" value="ECO:0007669"/>
    <property type="project" value="UniProtKB-ARBA"/>
</dbReference>
<gene>
    <name evidence="1" type="ORF">FHS49_002270</name>
</gene>
<accession>A0A7W9EEP7</accession>
<dbReference type="EMBL" id="JACIJC010000003">
    <property type="protein sequence ID" value="MBB5686254.1"/>
    <property type="molecule type" value="Genomic_DNA"/>
</dbReference>
<evidence type="ECO:0000313" key="1">
    <source>
        <dbReference type="EMBL" id="MBB5686254.1"/>
    </source>
</evidence>
<comment type="caution">
    <text evidence="1">The sequence shown here is derived from an EMBL/GenBank/DDBJ whole genome shotgun (WGS) entry which is preliminary data.</text>
</comment>
<dbReference type="PANTHER" id="PTHR20883">
    <property type="entry name" value="PHYTANOYL-COA DIOXYGENASE DOMAIN CONTAINING 1"/>
    <property type="match status" value="1"/>
</dbReference>
<dbReference type="GO" id="GO:0005506">
    <property type="term" value="F:iron ion binding"/>
    <property type="evidence" value="ECO:0007669"/>
    <property type="project" value="UniProtKB-ARBA"/>
</dbReference>
<dbReference type="PANTHER" id="PTHR20883:SF49">
    <property type="entry name" value="PHYTANOYL-COA DIOXYGENASE"/>
    <property type="match status" value="1"/>
</dbReference>
<keyword evidence="2" id="KW-1185">Reference proteome</keyword>
<keyword evidence="1" id="KW-0223">Dioxygenase</keyword>
<proteinExistence type="predicted"/>
<dbReference type="AlphaFoldDB" id="A0A7W9EEP7"/>
<sequence length="283" mass="32064">MNKHPLNPITQQHMDDYERDGVLCLRQMFDQEWVEALSKGARDVAENPADWGLLSMSHGAMTSVSNIWQRQGPFRDFILNGPVGEVVGRTIGADTIQMFHDHLFHKPPLSPSIMQWHADHLWPFTGSMIPNIWIALSPVNKTNGQIEFVAGYHKFCQETGSRFGPAGDGTFHFPDFEKERNNPDFPFKFVTWDLEPGDAVLFHVDIPHFSKGNMSDTVPRTGLAVRVIGDDSYWCPREGLSPIPGIDILSREEGAHPTPEEMPIIWQRPDSEPRVFHKDAQTV</sequence>
<dbReference type="RefSeq" id="WP_184018418.1">
    <property type="nucleotide sequence ID" value="NZ_JACIJC010000003.1"/>
</dbReference>
<dbReference type="Pfam" id="PF05721">
    <property type="entry name" value="PhyH"/>
    <property type="match status" value="1"/>
</dbReference>
<protein>
    <submittedName>
        <fullName evidence="1">Ectoine hydroxylase-related dioxygenase (Phytanoyl-CoA dioxygenase family)</fullName>
    </submittedName>
</protein>
<reference evidence="1 2" key="1">
    <citation type="submission" date="2020-08" db="EMBL/GenBank/DDBJ databases">
        <title>Genomic Encyclopedia of Type Strains, Phase IV (KMG-IV): sequencing the most valuable type-strain genomes for metagenomic binning, comparative biology and taxonomic classification.</title>
        <authorList>
            <person name="Goeker M."/>
        </authorList>
    </citation>
    <scope>NUCLEOTIDE SEQUENCE [LARGE SCALE GENOMIC DNA]</scope>
    <source>
        <strain evidence="1 2">DSM 25079</strain>
    </source>
</reference>
<dbReference type="SUPFAM" id="SSF51197">
    <property type="entry name" value="Clavaminate synthase-like"/>
    <property type="match status" value="1"/>
</dbReference>
<organism evidence="1 2">
    <name type="scientific">Sphingobium boeckii</name>
    <dbReference type="NCBI Taxonomy" id="1082345"/>
    <lineage>
        <taxon>Bacteria</taxon>
        <taxon>Pseudomonadati</taxon>
        <taxon>Pseudomonadota</taxon>
        <taxon>Alphaproteobacteria</taxon>
        <taxon>Sphingomonadales</taxon>
        <taxon>Sphingomonadaceae</taxon>
        <taxon>Sphingobium</taxon>
    </lineage>
</organism>
<keyword evidence="1" id="KW-0560">Oxidoreductase</keyword>
<dbReference type="Gene3D" id="2.60.120.620">
    <property type="entry name" value="q2cbj1_9rhob like domain"/>
    <property type="match status" value="1"/>
</dbReference>